<evidence type="ECO:0000313" key="41">
    <source>
        <dbReference type="Proteomes" id="UP000286561"/>
    </source>
</evidence>
<dbReference type="InterPro" id="IPR011127">
    <property type="entry name" value="Dala_Dala_lig_N"/>
</dbReference>
<evidence type="ECO:0000256" key="23">
    <source>
        <dbReference type="PIRSR" id="PIRSR039102-1"/>
    </source>
</evidence>
<feature type="binding site" evidence="24">
    <location>
        <position position="136"/>
    </location>
    <ligand>
        <name>ATP</name>
        <dbReference type="ChEBI" id="CHEBI:30616"/>
    </ligand>
</feature>
<dbReference type="NCBIfam" id="TIGR01205">
    <property type="entry name" value="D_ala_D_alaTIGR"/>
    <property type="match status" value="1"/>
</dbReference>
<evidence type="ECO:0000313" key="40">
    <source>
        <dbReference type="Proteomes" id="UP000284621"/>
    </source>
</evidence>
<dbReference type="PIRSF" id="PIRSF039102">
    <property type="entry name" value="Ddl/VanB"/>
    <property type="match status" value="1"/>
</dbReference>
<gene>
    <name evidence="28" type="primary">ddlA</name>
    <name evidence="22" type="synonym">ddl</name>
    <name evidence="33" type="ORF">DW068_02980</name>
    <name evidence="32" type="ORF">DW833_08300</name>
    <name evidence="31" type="ORF">DW972_00415</name>
    <name evidence="34" type="ORF">DWZ29_01295</name>
    <name evidence="30" type="ORF">DXD91_08540</name>
    <name evidence="29" type="ORF">ERS852450_01490</name>
    <name evidence="28" type="ORF">ERS852578_00370</name>
</gene>
<comment type="pathway">
    <text evidence="18">Glycan biosynthesis.</text>
</comment>
<evidence type="ECO:0000256" key="16">
    <source>
        <dbReference type="ARBA" id="ARBA00023316"/>
    </source>
</evidence>
<keyword evidence="9 25" id="KW-0479">Metal-binding</keyword>
<feature type="binding site" evidence="25">
    <location>
        <position position="312"/>
    </location>
    <ligand>
        <name>Mg(2+)</name>
        <dbReference type="ChEBI" id="CHEBI:18420"/>
        <label>1</label>
    </ligand>
</feature>
<dbReference type="InterPro" id="IPR011095">
    <property type="entry name" value="Dala_Dala_lig_C"/>
</dbReference>
<evidence type="ECO:0000256" key="20">
    <source>
        <dbReference type="ARBA" id="ARBA00076288"/>
    </source>
</evidence>
<evidence type="ECO:0000256" key="22">
    <source>
        <dbReference type="HAMAP-Rule" id="MF_00047"/>
    </source>
</evidence>
<evidence type="ECO:0000313" key="29">
    <source>
        <dbReference type="EMBL" id="CUO27187.1"/>
    </source>
</evidence>
<dbReference type="SUPFAM" id="SSF52440">
    <property type="entry name" value="PreATP-grasp domain"/>
    <property type="match status" value="1"/>
</dbReference>
<keyword evidence="8 22" id="KW-0436">Ligase</keyword>
<evidence type="ECO:0000256" key="12">
    <source>
        <dbReference type="ARBA" id="ARBA00022842"/>
    </source>
</evidence>
<dbReference type="GO" id="GO:0008360">
    <property type="term" value="P:regulation of cell shape"/>
    <property type="evidence" value="ECO:0007669"/>
    <property type="project" value="UniProtKB-KW"/>
</dbReference>
<dbReference type="GO" id="GO:0005829">
    <property type="term" value="C:cytosol"/>
    <property type="evidence" value="ECO:0007669"/>
    <property type="project" value="TreeGrafter"/>
</dbReference>
<evidence type="ECO:0000256" key="10">
    <source>
        <dbReference type="ARBA" id="ARBA00022741"/>
    </source>
</evidence>
<feature type="binding site" evidence="24">
    <location>
        <begin position="180"/>
        <end position="182"/>
    </location>
    <ligand>
        <name>ATP</name>
        <dbReference type="ChEBI" id="CHEBI:30616"/>
    </ligand>
</feature>
<evidence type="ECO:0000256" key="2">
    <source>
        <dbReference type="ARBA" id="ARBA00003921"/>
    </source>
</evidence>
<evidence type="ECO:0000313" key="36">
    <source>
        <dbReference type="Proteomes" id="UP000095679"/>
    </source>
</evidence>
<name>A0A173RRZ0_9FIRM</name>
<dbReference type="EMBL" id="QRNJ01000007">
    <property type="protein sequence ID" value="RHK40965.1"/>
    <property type="molecule type" value="Genomic_DNA"/>
</dbReference>
<evidence type="ECO:0000256" key="5">
    <source>
        <dbReference type="ARBA" id="ARBA00010871"/>
    </source>
</evidence>
<feature type="domain" description="ATP-grasp" evidence="27">
    <location>
        <begin position="140"/>
        <end position="345"/>
    </location>
</feature>
<dbReference type="InterPro" id="IPR013815">
    <property type="entry name" value="ATP_grasp_subdomain_1"/>
</dbReference>
<dbReference type="Gene3D" id="3.30.1490.20">
    <property type="entry name" value="ATP-grasp fold, A domain"/>
    <property type="match status" value="1"/>
</dbReference>
<dbReference type="FunFam" id="3.30.1490.20:FF:000007">
    <property type="entry name" value="D-alanine--D-alanine ligase"/>
    <property type="match status" value="1"/>
</dbReference>
<dbReference type="Proteomes" id="UP000262524">
    <property type="component" value="Unassembled WGS sequence"/>
</dbReference>
<keyword evidence="10 24" id="KW-0547">Nucleotide-binding</keyword>
<dbReference type="GO" id="GO:0005524">
    <property type="term" value="F:ATP binding"/>
    <property type="evidence" value="ECO:0007669"/>
    <property type="project" value="UniProtKB-UniRule"/>
</dbReference>
<evidence type="ECO:0000256" key="17">
    <source>
        <dbReference type="ARBA" id="ARBA00047614"/>
    </source>
</evidence>
<keyword evidence="13 22" id="KW-0133">Cell shape</keyword>
<evidence type="ECO:0000256" key="13">
    <source>
        <dbReference type="ARBA" id="ARBA00022960"/>
    </source>
</evidence>
<keyword evidence="14 22" id="KW-0573">Peptidoglycan synthesis</keyword>
<dbReference type="Proteomes" id="UP000286561">
    <property type="component" value="Unassembled WGS sequence"/>
</dbReference>
<dbReference type="PANTHER" id="PTHR23132:SF25">
    <property type="entry name" value="D-ALANINE--D-ALANINE LIGASE A"/>
    <property type="match status" value="1"/>
</dbReference>
<feature type="binding site" evidence="24">
    <location>
        <begin position="188"/>
        <end position="189"/>
    </location>
    <ligand>
        <name>ATP</name>
        <dbReference type="ChEBI" id="CHEBI:30616"/>
    </ligand>
</feature>
<comment type="cofactor">
    <cofactor evidence="25">
        <name>Mg(2+)</name>
        <dbReference type="ChEBI" id="CHEBI:18420"/>
    </cofactor>
    <cofactor evidence="25">
        <name>Mn(2+)</name>
        <dbReference type="ChEBI" id="CHEBI:29035"/>
    </cofactor>
    <text evidence="25">Binds 2 magnesium or manganese ions per subunit.</text>
</comment>
<dbReference type="NCBIfam" id="NF002528">
    <property type="entry name" value="PRK01966.1-4"/>
    <property type="match status" value="1"/>
</dbReference>
<evidence type="ECO:0000256" key="24">
    <source>
        <dbReference type="PIRSR" id="PIRSR039102-2"/>
    </source>
</evidence>
<dbReference type="EMBL" id="QSOE01000049">
    <property type="protein sequence ID" value="RGI87228.1"/>
    <property type="molecule type" value="Genomic_DNA"/>
</dbReference>
<dbReference type="PANTHER" id="PTHR23132">
    <property type="entry name" value="D-ALANINE--D-ALANINE LIGASE"/>
    <property type="match status" value="1"/>
</dbReference>
<dbReference type="Gene3D" id="3.40.50.20">
    <property type="match status" value="1"/>
</dbReference>
<evidence type="ECO:0000256" key="25">
    <source>
        <dbReference type="PIRSR" id="PIRSR039102-3"/>
    </source>
</evidence>
<dbReference type="PROSITE" id="PS00843">
    <property type="entry name" value="DALA_DALA_LIGASE_1"/>
    <property type="match status" value="1"/>
</dbReference>
<evidence type="ECO:0000313" key="28">
    <source>
        <dbReference type="EMBL" id="CUM80884.1"/>
    </source>
</evidence>
<evidence type="ECO:0000256" key="15">
    <source>
        <dbReference type="ARBA" id="ARBA00023211"/>
    </source>
</evidence>
<dbReference type="OrthoDB" id="9813261at2"/>
<dbReference type="PROSITE" id="PS50975">
    <property type="entry name" value="ATP_GRASP"/>
    <property type="match status" value="1"/>
</dbReference>
<keyword evidence="7 22" id="KW-0963">Cytoplasm</keyword>
<reference evidence="37 38" key="2">
    <citation type="submission" date="2018-08" db="EMBL/GenBank/DDBJ databases">
        <title>A genome reference for cultivated species of the human gut microbiota.</title>
        <authorList>
            <person name="Zou Y."/>
            <person name="Xue W."/>
            <person name="Luo G."/>
        </authorList>
    </citation>
    <scope>NUCLEOTIDE SEQUENCE [LARGE SCALE GENOMIC DNA]</scope>
    <source>
        <strain evidence="34 39">AF31-17AC</strain>
        <strain evidence="33 38">AF45-14BH</strain>
        <strain evidence="32 40">AM34-3LB</strain>
        <strain evidence="31 41">AM48-23BH</strain>
        <strain evidence="30 37">TM10-1AC</strain>
    </source>
</reference>
<dbReference type="EMBL" id="QRQO01000002">
    <property type="protein sequence ID" value="RHN17800.1"/>
    <property type="molecule type" value="Genomic_DNA"/>
</dbReference>
<comment type="function">
    <text evidence="2 22">Cell wall formation.</text>
</comment>
<dbReference type="EMBL" id="QSEP01000001">
    <property type="protein sequence ID" value="RGZ86901.1"/>
    <property type="molecule type" value="Genomic_DNA"/>
</dbReference>
<dbReference type="FunFam" id="3.30.470.20:FF:000008">
    <property type="entry name" value="D-alanine--D-alanine ligase"/>
    <property type="match status" value="1"/>
</dbReference>
<evidence type="ECO:0000313" key="38">
    <source>
        <dbReference type="Proteomes" id="UP000283497"/>
    </source>
</evidence>
<evidence type="ECO:0000313" key="35">
    <source>
        <dbReference type="Proteomes" id="UP000095390"/>
    </source>
</evidence>
<evidence type="ECO:0000256" key="18">
    <source>
        <dbReference type="ARBA" id="ARBA00060592"/>
    </source>
</evidence>
<dbReference type="GO" id="GO:0009252">
    <property type="term" value="P:peptidoglycan biosynthetic process"/>
    <property type="evidence" value="ECO:0007669"/>
    <property type="project" value="UniProtKB-UniRule"/>
</dbReference>
<comment type="similarity">
    <text evidence="5 22">Belongs to the D-alanine--D-alanine ligase family.</text>
</comment>
<comment type="subcellular location">
    <subcellularLocation>
        <location evidence="3 22">Cytoplasm</location>
    </subcellularLocation>
</comment>
<dbReference type="GO" id="GO:0071555">
    <property type="term" value="P:cell wall organization"/>
    <property type="evidence" value="ECO:0007669"/>
    <property type="project" value="UniProtKB-KW"/>
</dbReference>
<keyword evidence="12 25" id="KW-0460">Magnesium</keyword>
<keyword evidence="11 26" id="KW-0067">ATP-binding</keyword>
<dbReference type="Proteomes" id="UP000095390">
    <property type="component" value="Unassembled WGS sequence"/>
</dbReference>
<evidence type="ECO:0000256" key="19">
    <source>
        <dbReference type="ARBA" id="ARBA00068427"/>
    </source>
</evidence>
<dbReference type="GeneID" id="75047048"/>
<dbReference type="Proteomes" id="UP000283497">
    <property type="component" value="Unassembled WGS sequence"/>
</dbReference>
<dbReference type="EMBL" id="CYYC01000003">
    <property type="protein sequence ID" value="CUM80884.1"/>
    <property type="molecule type" value="Genomic_DNA"/>
</dbReference>
<reference evidence="35 36" key="1">
    <citation type="submission" date="2015-09" db="EMBL/GenBank/DDBJ databases">
        <authorList>
            <consortium name="Pathogen Informatics"/>
        </authorList>
    </citation>
    <scope>NUCLEOTIDE SEQUENCE [LARGE SCALE GENOMIC DNA]</scope>
    <source>
        <strain evidence="29 36">2789STDY5834835</strain>
        <strain evidence="28 35">2789STDY5834966</strain>
    </source>
</reference>
<dbReference type="Proteomes" id="UP000284621">
    <property type="component" value="Unassembled WGS sequence"/>
</dbReference>
<sequence>MANKNIVVLMGGKSSEHDVSLVSAKTVIENIDKDLYNVIMVGITKDGQWKLVDRLDHLEDGSWVNSKTSAYICPDTGRKELLLERDGKVDRISIDVVFPVLHGMNGEDGTVQGLLELAAIPYVGCGVLASACSMDKFYTKIVVDSIGVRQAKFVGVRRHELTHMDEVVARVEAGVPYPVFVKPSKAGSSQGVSKAENREELIDALNLAAKHDSKILVEETIVGREIECGVLGMNEPKASGVGEVLSAEEFYSYDAKYNNEESRTVVDPELPEGKAEEIRKDAVAIFKALDCSGLSRVDFFLTKDTNEVVFNEINTLPGFTAISMYPMLWEARGLSKKALVQKLIDLAMNRYDV</sequence>
<evidence type="ECO:0000313" key="31">
    <source>
        <dbReference type="EMBL" id="RGZ86901.1"/>
    </source>
</evidence>
<dbReference type="EMBL" id="QSID01000008">
    <property type="protein sequence ID" value="RHC64873.1"/>
    <property type="molecule type" value="Genomic_DNA"/>
</dbReference>
<feature type="binding site" evidence="25">
    <location>
        <position position="298"/>
    </location>
    <ligand>
        <name>Mg(2+)</name>
        <dbReference type="ChEBI" id="CHEBI:18420"/>
        <label>1</label>
    </ligand>
</feature>
<evidence type="ECO:0000256" key="8">
    <source>
        <dbReference type="ARBA" id="ARBA00022598"/>
    </source>
</evidence>
<evidence type="ECO:0000256" key="3">
    <source>
        <dbReference type="ARBA" id="ARBA00004496"/>
    </source>
</evidence>
<feature type="active site" evidence="23">
    <location>
        <position position="323"/>
    </location>
</feature>
<evidence type="ECO:0000256" key="7">
    <source>
        <dbReference type="ARBA" id="ARBA00022490"/>
    </source>
</evidence>
<evidence type="ECO:0000256" key="14">
    <source>
        <dbReference type="ARBA" id="ARBA00022984"/>
    </source>
</evidence>
<dbReference type="GO" id="GO:0008716">
    <property type="term" value="F:D-alanine-D-alanine ligase activity"/>
    <property type="evidence" value="ECO:0007669"/>
    <property type="project" value="UniProtKB-UniRule"/>
</dbReference>
<comment type="catalytic activity">
    <reaction evidence="17 22">
        <text>2 D-alanine + ATP = D-alanyl-D-alanine + ADP + phosphate + H(+)</text>
        <dbReference type="Rhea" id="RHEA:11224"/>
        <dbReference type="ChEBI" id="CHEBI:15378"/>
        <dbReference type="ChEBI" id="CHEBI:30616"/>
        <dbReference type="ChEBI" id="CHEBI:43474"/>
        <dbReference type="ChEBI" id="CHEBI:57416"/>
        <dbReference type="ChEBI" id="CHEBI:57822"/>
        <dbReference type="ChEBI" id="CHEBI:456216"/>
        <dbReference type="EC" id="6.3.2.4"/>
    </reaction>
</comment>
<keyword evidence="40" id="KW-1185">Reference proteome</keyword>
<feature type="binding site" evidence="25">
    <location>
        <position position="314"/>
    </location>
    <ligand>
        <name>Mg(2+)</name>
        <dbReference type="ChEBI" id="CHEBI:18420"/>
        <label>2</label>
    </ligand>
</feature>
<dbReference type="Pfam" id="PF07478">
    <property type="entry name" value="Dala_Dala_lig_C"/>
    <property type="match status" value="1"/>
</dbReference>
<dbReference type="HAMAP" id="MF_00047">
    <property type="entry name" value="Dala_Dala_lig"/>
    <property type="match status" value="1"/>
</dbReference>
<dbReference type="PROSITE" id="PS00844">
    <property type="entry name" value="DALA_DALA_LIGASE_2"/>
    <property type="match status" value="1"/>
</dbReference>
<dbReference type="Proteomes" id="UP000095679">
    <property type="component" value="Unassembled WGS sequence"/>
</dbReference>
<dbReference type="EMBL" id="CYZL01000011">
    <property type="protein sequence ID" value="CUO27187.1"/>
    <property type="molecule type" value="Genomic_DNA"/>
</dbReference>
<evidence type="ECO:0000313" key="33">
    <source>
        <dbReference type="EMBL" id="RHK40965.1"/>
    </source>
</evidence>
<dbReference type="InterPro" id="IPR000291">
    <property type="entry name" value="D-Ala_lig_Van_CS"/>
</dbReference>
<evidence type="ECO:0000313" key="39">
    <source>
        <dbReference type="Proteomes" id="UP000283700"/>
    </source>
</evidence>
<evidence type="ECO:0000313" key="34">
    <source>
        <dbReference type="EMBL" id="RHN17800.1"/>
    </source>
</evidence>
<feature type="binding site" evidence="24">
    <location>
        <begin position="218"/>
        <end position="225"/>
    </location>
    <ligand>
        <name>ATP</name>
        <dbReference type="ChEBI" id="CHEBI:30616"/>
    </ligand>
</feature>
<comment type="cofactor">
    <cofactor evidence="1">
        <name>Mn(2+)</name>
        <dbReference type="ChEBI" id="CHEBI:29035"/>
    </cofactor>
</comment>
<evidence type="ECO:0000256" key="26">
    <source>
        <dbReference type="PROSITE-ProRule" id="PRU00409"/>
    </source>
</evidence>
<protein>
    <recommendedName>
        <fullName evidence="19 22">D-alanine--D-alanine ligase</fullName>
        <ecNumber evidence="6 22">6.3.2.4</ecNumber>
    </recommendedName>
    <alternativeName>
        <fullName evidence="21 22">D-Ala-D-Ala ligase</fullName>
    </alternativeName>
    <alternativeName>
        <fullName evidence="20 22">D-alanylalanine synthetase</fullName>
    </alternativeName>
</protein>
<proteinExistence type="inferred from homology"/>
<evidence type="ECO:0000313" key="32">
    <source>
        <dbReference type="EMBL" id="RHC64873.1"/>
    </source>
</evidence>
<evidence type="ECO:0000256" key="21">
    <source>
        <dbReference type="ARBA" id="ARBA00077154"/>
    </source>
</evidence>
<feature type="active site" evidence="23">
    <location>
        <position position="188"/>
    </location>
</feature>
<evidence type="ECO:0000313" key="37">
    <source>
        <dbReference type="Proteomes" id="UP000262524"/>
    </source>
</evidence>
<evidence type="ECO:0000259" key="27">
    <source>
        <dbReference type="PROSITE" id="PS50975"/>
    </source>
</evidence>
<evidence type="ECO:0000256" key="4">
    <source>
        <dbReference type="ARBA" id="ARBA00004752"/>
    </source>
</evidence>
<dbReference type="UniPathway" id="UPA00219"/>
<feature type="active site" evidence="23">
    <location>
        <position position="16"/>
    </location>
</feature>
<evidence type="ECO:0000256" key="9">
    <source>
        <dbReference type="ARBA" id="ARBA00022723"/>
    </source>
</evidence>
<dbReference type="AlphaFoldDB" id="A0A173RRZ0"/>
<keyword evidence="15 25" id="KW-0464">Manganese</keyword>
<evidence type="ECO:0000256" key="6">
    <source>
        <dbReference type="ARBA" id="ARBA00012216"/>
    </source>
</evidence>
<dbReference type="InterPro" id="IPR005905">
    <property type="entry name" value="D_ala_D_ala"/>
</dbReference>
<dbReference type="Gene3D" id="3.30.470.20">
    <property type="entry name" value="ATP-grasp fold, B domain"/>
    <property type="match status" value="1"/>
</dbReference>
<evidence type="ECO:0000313" key="30">
    <source>
        <dbReference type="EMBL" id="RGI87228.1"/>
    </source>
</evidence>
<comment type="pathway">
    <text evidence="4 22">Cell wall biogenesis; peptidoglycan biosynthesis.</text>
</comment>
<dbReference type="InterPro" id="IPR011761">
    <property type="entry name" value="ATP-grasp"/>
</dbReference>
<dbReference type="Proteomes" id="UP000283700">
    <property type="component" value="Unassembled WGS sequence"/>
</dbReference>
<feature type="binding site" evidence="24">
    <location>
        <begin position="311"/>
        <end position="312"/>
    </location>
    <ligand>
        <name>ATP</name>
        <dbReference type="ChEBI" id="CHEBI:30616"/>
    </ligand>
</feature>
<accession>A0A173RRZ0</accession>
<evidence type="ECO:0000256" key="11">
    <source>
        <dbReference type="ARBA" id="ARBA00022840"/>
    </source>
</evidence>
<dbReference type="Pfam" id="PF01820">
    <property type="entry name" value="Dala_Dala_lig_N"/>
    <property type="match status" value="1"/>
</dbReference>
<dbReference type="SUPFAM" id="SSF56059">
    <property type="entry name" value="Glutathione synthetase ATP-binding domain-like"/>
    <property type="match status" value="1"/>
</dbReference>
<feature type="binding site" evidence="25">
    <location>
        <position position="312"/>
    </location>
    <ligand>
        <name>Mg(2+)</name>
        <dbReference type="ChEBI" id="CHEBI:18420"/>
        <label>2</label>
    </ligand>
</feature>
<organism evidence="28 35">
    <name type="scientific">Anaerobutyricum hallii</name>
    <dbReference type="NCBI Taxonomy" id="39488"/>
    <lineage>
        <taxon>Bacteria</taxon>
        <taxon>Bacillati</taxon>
        <taxon>Bacillota</taxon>
        <taxon>Clostridia</taxon>
        <taxon>Lachnospirales</taxon>
        <taxon>Lachnospiraceae</taxon>
        <taxon>Anaerobutyricum</taxon>
    </lineage>
</organism>
<keyword evidence="16 22" id="KW-0961">Cell wall biogenesis/degradation</keyword>
<dbReference type="GO" id="GO:0046872">
    <property type="term" value="F:metal ion binding"/>
    <property type="evidence" value="ECO:0007669"/>
    <property type="project" value="UniProtKB-KW"/>
</dbReference>
<evidence type="ECO:0000256" key="1">
    <source>
        <dbReference type="ARBA" id="ARBA00001936"/>
    </source>
</evidence>
<dbReference type="EC" id="6.3.2.4" evidence="6 22"/>
<dbReference type="RefSeq" id="WP_005349282.1">
    <property type="nucleotide sequence ID" value="NZ_BLYK01000037.1"/>
</dbReference>
<dbReference type="InterPro" id="IPR016185">
    <property type="entry name" value="PreATP-grasp_dom_sf"/>
</dbReference>